<keyword evidence="3" id="KW-1185">Reference proteome</keyword>
<comment type="caution">
    <text evidence="2">The sequence shown here is derived from an EMBL/GenBank/DDBJ whole genome shotgun (WGS) entry which is preliminary data.</text>
</comment>
<keyword evidence="1" id="KW-0472">Membrane</keyword>
<protein>
    <submittedName>
        <fullName evidence="2">Uncharacterized protein</fullName>
    </submittedName>
</protein>
<dbReference type="EMBL" id="QKWP01000016">
    <property type="protein sequence ID" value="RIB30288.1"/>
    <property type="molecule type" value="Genomic_DNA"/>
</dbReference>
<organism evidence="2 3">
    <name type="scientific">Gigaspora rosea</name>
    <dbReference type="NCBI Taxonomy" id="44941"/>
    <lineage>
        <taxon>Eukaryota</taxon>
        <taxon>Fungi</taxon>
        <taxon>Fungi incertae sedis</taxon>
        <taxon>Mucoromycota</taxon>
        <taxon>Glomeromycotina</taxon>
        <taxon>Glomeromycetes</taxon>
        <taxon>Diversisporales</taxon>
        <taxon>Gigasporaceae</taxon>
        <taxon>Gigaspora</taxon>
    </lineage>
</organism>
<keyword evidence="1" id="KW-1133">Transmembrane helix</keyword>
<name>A0A397W7P1_9GLOM</name>
<dbReference type="AlphaFoldDB" id="A0A397W7P1"/>
<proteinExistence type="predicted"/>
<evidence type="ECO:0000313" key="2">
    <source>
        <dbReference type="EMBL" id="RIB30288.1"/>
    </source>
</evidence>
<accession>A0A397W7P1</accession>
<gene>
    <name evidence="2" type="ORF">C2G38_2054197</name>
</gene>
<sequence length="83" mass="9717">MPIFNSNDLFTLIILNVLHLFYRFNVYICVSTVLSVINIYSNNLNVCIYVDNTECYTSIYRDNVHIYVLIVLIKFHPNVLNAL</sequence>
<feature type="transmembrane region" description="Helical" evidence="1">
    <location>
        <begin position="20"/>
        <end position="40"/>
    </location>
</feature>
<keyword evidence="1" id="KW-0812">Transmembrane</keyword>
<evidence type="ECO:0000256" key="1">
    <source>
        <dbReference type="SAM" id="Phobius"/>
    </source>
</evidence>
<dbReference type="Proteomes" id="UP000266673">
    <property type="component" value="Unassembled WGS sequence"/>
</dbReference>
<evidence type="ECO:0000313" key="3">
    <source>
        <dbReference type="Proteomes" id="UP000266673"/>
    </source>
</evidence>
<feature type="non-terminal residue" evidence="2">
    <location>
        <position position="83"/>
    </location>
</feature>
<reference evidence="2 3" key="1">
    <citation type="submission" date="2018-06" db="EMBL/GenBank/DDBJ databases">
        <title>Comparative genomics reveals the genomic features of Rhizophagus irregularis, R. cerebriforme, R. diaphanum and Gigaspora rosea, and their symbiotic lifestyle signature.</title>
        <authorList>
            <person name="Morin E."/>
            <person name="San Clemente H."/>
            <person name="Chen E.C.H."/>
            <person name="De La Providencia I."/>
            <person name="Hainaut M."/>
            <person name="Kuo A."/>
            <person name="Kohler A."/>
            <person name="Murat C."/>
            <person name="Tang N."/>
            <person name="Roy S."/>
            <person name="Loubradou J."/>
            <person name="Henrissat B."/>
            <person name="Grigoriev I.V."/>
            <person name="Corradi N."/>
            <person name="Roux C."/>
            <person name="Martin F.M."/>
        </authorList>
    </citation>
    <scope>NUCLEOTIDE SEQUENCE [LARGE SCALE GENOMIC DNA]</scope>
    <source>
        <strain evidence="2 3">DAOM 194757</strain>
    </source>
</reference>